<dbReference type="PANTHER" id="PTHR37435">
    <property type="entry name" value="PROTEIN CBG14344"/>
    <property type="match status" value="1"/>
</dbReference>
<dbReference type="InterPro" id="IPR055352">
    <property type="entry name" value="CCD_aECM"/>
</dbReference>
<feature type="signal peptide" evidence="1">
    <location>
        <begin position="1"/>
        <end position="18"/>
    </location>
</feature>
<evidence type="ECO:0000259" key="2">
    <source>
        <dbReference type="Pfam" id="PF23626"/>
    </source>
</evidence>
<accession>A0A914ZES7</accession>
<dbReference type="WBParaSite" id="PgB01_g173_t01">
    <property type="protein sequence ID" value="PgB01_g173_t01"/>
    <property type="gene ID" value="PgB01_g173"/>
</dbReference>
<organism evidence="3 4">
    <name type="scientific">Parascaris univalens</name>
    <name type="common">Nematode worm</name>
    <dbReference type="NCBI Taxonomy" id="6257"/>
    <lineage>
        <taxon>Eukaryota</taxon>
        <taxon>Metazoa</taxon>
        <taxon>Ecdysozoa</taxon>
        <taxon>Nematoda</taxon>
        <taxon>Chromadorea</taxon>
        <taxon>Rhabditida</taxon>
        <taxon>Spirurina</taxon>
        <taxon>Ascaridomorpha</taxon>
        <taxon>Ascaridoidea</taxon>
        <taxon>Ascarididae</taxon>
        <taxon>Parascaris</taxon>
    </lineage>
</organism>
<evidence type="ECO:0000313" key="4">
    <source>
        <dbReference type="WBParaSite" id="PgB01_g173_t01"/>
    </source>
</evidence>
<proteinExistence type="predicted"/>
<evidence type="ECO:0000313" key="3">
    <source>
        <dbReference type="Proteomes" id="UP000887569"/>
    </source>
</evidence>
<protein>
    <recommendedName>
        <fullName evidence="2">aECM cysteine-cradle domain-containing protein</fullName>
    </recommendedName>
</protein>
<sequence length="180" mass="20616">MLWIDIVAIFMLITVAQARVKRRLWNDVSDTGTPISSQLNNELQTYRHIGGITIENVAEEEADVRIPIFHNAYKTPKPLKRIFIKARRRSTTTFSTTVTPFLDTMTTSGSYPEHISEDDIDLVAVCERVKSIAQNYRIRDMPKFARNNCVLIRFYYPNASCTDIITIVDYCFPEYAAALA</sequence>
<feature type="domain" description="aECM cysteine-cradle" evidence="2">
    <location>
        <begin position="124"/>
        <end position="174"/>
    </location>
</feature>
<reference evidence="4" key="1">
    <citation type="submission" date="2022-11" db="UniProtKB">
        <authorList>
            <consortium name="WormBaseParasite"/>
        </authorList>
    </citation>
    <scope>IDENTIFICATION</scope>
</reference>
<dbReference type="Proteomes" id="UP000887569">
    <property type="component" value="Unplaced"/>
</dbReference>
<dbReference type="AlphaFoldDB" id="A0A914ZES7"/>
<keyword evidence="1" id="KW-0732">Signal</keyword>
<keyword evidence="3" id="KW-1185">Reference proteome</keyword>
<dbReference type="Pfam" id="PF23626">
    <property type="entry name" value="CCD_aECM"/>
    <property type="match status" value="1"/>
</dbReference>
<name>A0A914ZES7_PARUN</name>
<feature type="chain" id="PRO_5038104359" description="aECM cysteine-cradle domain-containing protein" evidence="1">
    <location>
        <begin position="19"/>
        <end position="180"/>
    </location>
</feature>
<evidence type="ECO:0000256" key="1">
    <source>
        <dbReference type="SAM" id="SignalP"/>
    </source>
</evidence>